<dbReference type="InterPro" id="IPR021766">
    <property type="entry name" value="PhoR_N"/>
</dbReference>
<dbReference type="Proteomes" id="UP000037931">
    <property type="component" value="Unassembled WGS sequence"/>
</dbReference>
<evidence type="ECO:0000259" key="20">
    <source>
        <dbReference type="PROSITE" id="PS50112"/>
    </source>
</evidence>
<evidence type="ECO:0000256" key="13">
    <source>
        <dbReference type="ARBA" id="ARBA00022840"/>
    </source>
</evidence>
<keyword evidence="9 21" id="KW-0808">Transferase</keyword>
<dbReference type="Pfam" id="PF11808">
    <property type="entry name" value="PhoR"/>
    <property type="match status" value="1"/>
</dbReference>
<keyword evidence="14 18" id="KW-1133">Transmembrane helix</keyword>
<dbReference type="InterPro" id="IPR035965">
    <property type="entry name" value="PAS-like_dom_sf"/>
</dbReference>
<evidence type="ECO:0000256" key="17">
    <source>
        <dbReference type="ARBA" id="ARBA00025207"/>
    </source>
</evidence>
<evidence type="ECO:0000259" key="19">
    <source>
        <dbReference type="PROSITE" id="PS50109"/>
    </source>
</evidence>
<evidence type="ECO:0000256" key="1">
    <source>
        <dbReference type="ARBA" id="ARBA00000085"/>
    </source>
</evidence>
<evidence type="ECO:0000256" key="7">
    <source>
        <dbReference type="ARBA" id="ARBA00022553"/>
    </source>
</evidence>
<name>A0A0N0E3B8_9PSED</name>
<dbReference type="PROSITE" id="PS50109">
    <property type="entry name" value="HIS_KIN"/>
    <property type="match status" value="1"/>
</dbReference>
<evidence type="ECO:0000256" key="2">
    <source>
        <dbReference type="ARBA" id="ARBA00004236"/>
    </source>
</evidence>
<gene>
    <name evidence="21" type="ORF">PF66_03754</name>
</gene>
<dbReference type="InterPro" id="IPR036097">
    <property type="entry name" value="HisK_dim/P_sf"/>
</dbReference>
<dbReference type="FunFam" id="3.30.450.20:FF:000076">
    <property type="entry name" value="Phosphate regulon sensor histidine kinase PhoR"/>
    <property type="match status" value="1"/>
</dbReference>
<reference evidence="21 22" key="1">
    <citation type="journal article" date="2015" name="PLoS ONE">
        <title>Rice-Infecting Pseudomonas Genomes Are Highly Accessorized and Harbor Multiple Putative Virulence Mechanisms to Cause Sheath Brown Rot.</title>
        <authorList>
            <person name="Quibod I.L."/>
            <person name="Grande G."/>
            <person name="Oreiro E.G."/>
            <person name="Borja F.N."/>
            <person name="Dossa G.S."/>
            <person name="Mauleon R."/>
            <person name="Cruz C.V."/>
            <person name="Oliva R."/>
        </authorList>
    </citation>
    <scope>NUCLEOTIDE SEQUENCE [LARGE SCALE GENOMIC DNA]</scope>
    <source>
        <strain evidence="21 22">IRRI 6609</strain>
    </source>
</reference>
<accession>A0A0N0E3B8</accession>
<evidence type="ECO:0000256" key="11">
    <source>
        <dbReference type="ARBA" id="ARBA00022741"/>
    </source>
</evidence>
<protein>
    <recommendedName>
        <fullName evidence="4">Phosphate regulon sensor protein PhoR</fullName>
        <ecNumber evidence="3">2.7.13.3</ecNumber>
    </recommendedName>
</protein>
<dbReference type="SMART" id="SM00387">
    <property type="entry name" value="HATPase_c"/>
    <property type="match status" value="1"/>
</dbReference>
<comment type="subcellular location">
    <subcellularLocation>
        <location evidence="2">Cell membrane</location>
    </subcellularLocation>
</comment>
<dbReference type="RefSeq" id="WP_054057813.1">
    <property type="nucleotide sequence ID" value="NZ_JAQMZR010000003.1"/>
</dbReference>
<feature type="domain" description="Histidine kinase" evidence="19">
    <location>
        <begin position="212"/>
        <end position="429"/>
    </location>
</feature>
<dbReference type="GO" id="GO:0005524">
    <property type="term" value="F:ATP binding"/>
    <property type="evidence" value="ECO:0007669"/>
    <property type="project" value="UniProtKB-KW"/>
</dbReference>
<keyword evidence="10 18" id="KW-0812">Transmembrane</keyword>
<dbReference type="InterPro" id="IPR005467">
    <property type="entry name" value="His_kinase_dom"/>
</dbReference>
<dbReference type="GO" id="GO:0016036">
    <property type="term" value="P:cellular response to phosphate starvation"/>
    <property type="evidence" value="ECO:0007669"/>
    <property type="project" value="TreeGrafter"/>
</dbReference>
<dbReference type="InterPro" id="IPR013767">
    <property type="entry name" value="PAS_fold"/>
</dbReference>
<dbReference type="SMART" id="SM00388">
    <property type="entry name" value="HisKA"/>
    <property type="match status" value="1"/>
</dbReference>
<dbReference type="CDD" id="cd16952">
    <property type="entry name" value="HATPase_EcPhoR-like"/>
    <property type="match status" value="1"/>
</dbReference>
<feature type="transmembrane region" description="Helical" evidence="18">
    <location>
        <begin position="12"/>
        <end position="44"/>
    </location>
</feature>
<dbReference type="GO" id="GO:0006817">
    <property type="term" value="P:phosphate ion transport"/>
    <property type="evidence" value="ECO:0007669"/>
    <property type="project" value="UniProtKB-KW"/>
</dbReference>
<dbReference type="InterPro" id="IPR014310">
    <property type="entry name" value="Sig_transdc_His_kinase_PhoR"/>
</dbReference>
<evidence type="ECO:0000313" key="21">
    <source>
        <dbReference type="EMBL" id="KPA89899.1"/>
    </source>
</evidence>
<dbReference type="SUPFAM" id="SSF55785">
    <property type="entry name" value="PYP-like sensor domain (PAS domain)"/>
    <property type="match status" value="1"/>
</dbReference>
<evidence type="ECO:0000256" key="15">
    <source>
        <dbReference type="ARBA" id="ARBA00023012"/>
    </source>
</evidence>
<sequence length="440" mass="49947">MNQNWHGTLIRHLLLLVTGCLLVGLISGYYSWALAVGLGIYLVWTLKQLLRLHEWLRLHKPDEAPPDGYGLWGDVFDSIYHLQRRDQRVRGRLQAVIDRVQESTAALKDAVVMLDSDGNLEWWNRAAETLLGLKTPQDSGQPVTNLVRHPRFKEYFEQDNYAEPLEIPSPTNDRLRIQLHITRYGNNEHLMLVRDVTRIHQLEQMRKDFIANVSHELRTPLTVICGYLETLLDNVEDVNPRWLRALQQMQQQGGRMQTLLNDLLLLAKLEATDYPSDNHPVQVDSLLQTIRNDAQALSGQLNQTITVEADPGIRLKGSEGELRSAFSNLVFNAVKYTPAEGTIRVRWWGDEQGAHLSVQDSGIGIDNKHLPRLTERFYRVDSSRNSNTGGTGLGLAIVKHVLLRHRARLEISSVPGHGSTFTCHFAPAQVVRSQKNELSV</sequence>
<dbReference type="InterPro" id="IPR003594">
    <property type="entry name" value="HATPase_dom"/>
</dbReference>
<dbReference type="Gene3D" id="3.30.450.20">
    <property type="entry name" value="PAS domain"/>
    <property type="match status" value="1"/>
</dbReference>
<keyword evidence="7" id="KW-0597">Phosphoprotein</keyword>
<keyword evidence="8" id="KW-0592">Phosphate transport</keyword>
<evidence type="ECO:0000256" key="3">
    <source>
        <dbReference type="ARBA" id="ARBA00012438"/>
    </source>
</evidence>
<dbReference type="PRINTS" id="PR00344">
    <property type="entry name" value="BCTRLSENSOR"/>
</dbReference>
<evidence type="ECO:0000256" key="12">
    <source>
        <dbReference type="ARBA" id="ARBA00022777"/>
    </source>
</evidence>
<keyword evidence="11" id="KW-0547">Nucleotide-binding</keyword>
<keyword evidence="6" id="KW-1003">Cell membrane</keyword>
<keyword evidence="16 18" id="KW-0472">Membrane</keyword>
<evidence type="ECO:0000256" key="10">
    <source>
        <dbReference type="ARBA" id="ARBA00022692"/>
    </source>
</evidence>
<comment type="caution">
    <text evidence="21">The sequence shown here is derived from an EMBL/GenBank/DDBJ whole genome shotgun (WGS) entry which is preliminary data.</text>
</comment>
<dbReference type="GO" id="GO:0004721">
    <property type="term" value="F:phosphoprotein phosphatase activity"/>
    <property type="evidence" value="ECO:0007669"/>
    <property type="project" value="InterPro"/>
</dbReference>
<evidence type="ECO:0000256" key="18">
    <source>
        <dbReference type="SAM" id="Phobius"/>
    </source>
</evidence>
<feature type="domain" description="PAS" evidence="20">
    <location>
        <begin position="89"/>
        <end position="150"/>
    </location>
</feature>
<dbReference type="FunFam" id="3.30.565.10:FF:000032">
    <property type="entry name" value="Phosphate regulon sensor histidine kinase PhoR"/>
    <property type="match status" value="1"/>
</dbReference>
<dbReference type="PATRIC" id="fig|50340.43.peg.1052"/>
<dbReference type="PANTHER" id="PTHR45453">
    <property type="entry name" value="PHOSPHATE REGULON SENSOR PROTEIN PHOR"/>
    <property type="match status" value="1"/>
</dbReference>
<dbReference type="InterPro" id="IPR050351">
    <property type="entry name" value="BphY/WalK/GraS-like"/>
</dbReference>
<keyword evidence="15" id="KW-0902">Two-component regulatory system</keyword>
<dbReference type="EMBL" id="JSYZ01000014">
    <property type="protein sequence ID" value="KPA89899.1"/>
    <property type="molecule type" value="Genomic_DNA"/>
</dbReference>
<evidence type="ECO:0000256" key="8">
    <source>
        <dbReference type="ARBA" id="ARBA00022592"/>
    </source>
</evidence>
<dbReference type="Pfam" id="PF00989">
    <property type="entry name" value="PAS"/>
    <property type="match status" value="1"/>
</dbReference>
<evidence type="ECO:0000256" key="16">
    <source>
        <dbReference type="ARBA" id="ARBA00023136"/>
    </source>
</evidence>
<organism evidence="21 22">
    <name type="scientific">Pseudomonas asplenii</name>
    <dbReference type="NCBI Taxonomy" id="53407"/>
    <lineage>
        <taxon>Bacteria</taxon>
        <taxon>Pseudomonadati</taxon>
        <taxon>Pseudomonadota</taxon>
        <taxon>Gammaproteobacteria</taxon>
        <taxon>Pseudomonadales</taxon>
        <taxon>Pseudomonadaceae</taxon>
        <taxon>Pseudomonas</taxon>
    </lineage>
</organism>
<proteinExistence type="predicted"/>
<dbReference type="STRING" id="50340.PF66_03754"/>
<keyword evidence="13" id="KW-0067">ATP-binding</keyword>
<comment type="function">
    <text evidence="17">Member of the two-component regulatory system PhoR/PhoB involved in the phosphate regulon genes expression. PhoR may function as a membrane-associated protein kinase that phosphorylates PhoB in response to environmental signals.</text>
</comment>
<dbReference type="GO" id="GO:0000155">
    <property type="term" value="F:phosphorelay sensor kinase activity"/>
    <property type="evidence" value="ECO:0007669"/>
    <property type="project" value="InterPro"/>
</dbReference>
<dbReference type="Gene3D" id="1.10.287.130">
    <property type="match status" value="1"/>
</dbReference>
<dbReference type="OrthoDB" id="9813151at2"/>
<evidence type="ECO:0000256" key="4">
    <source>
        <dbReference type="ARBA" id="ARBA00019665"/>
    </source>
</evidence>
<keyword evidence="12 21" id="KW-0418">Kinase</keyword>
<evidence type="ECO:0000256" key="5">
    <source>
        <dbReference type="ARBA" id="ARBA00022448"/>
    </source>
</evidence>
<dbReference type="GO" id="GO:0006355">
    <property type="term" value="P:regulation of DNA-templated transcription"/>
    <property type="evidence" value="ECO:0007669"/>
    <property type="project" value="InterPro"/>
</dbReference>
<dbReference type="InterPro" id="IPR004358">
    <property type="entry name" value="Sig_transdc_His_kin-like_C"/>
</dbReference>
<dbReference type="InterPro" id="IPR036890">
    <property type="entry name" value="HATPase_C_sf"/>
</dbReference>
<dbReference type="SMART" id="SM00091">
    <property type="entry name" value="PAS"/>
    <property type="match status" value="1"/>
</dbReference>
<keyword evidence="22" id="KW-1185">Reference proteome</keyword>
<dbReference type="Pfam" id="PF02518">
    <property type="entry name" value="HATPase_c"/>
    <property type="match status" value="1"/>
</dbReference>
<dbReference type="GO" id="GO:0005886">
    <property type="term" value="C:plasma membrane"/>
    <property type="evidence" value="ECO:0007669"/>
    <property type="project" value="UniProtKB-SubCell"/>
</dbReference>
<evidence type="ECO:0000256" key="14">
    <source>
        <dbReference type="ARBA" id="ARBA00022989"/>
    </source>
</evidence>
<comment type="catalytic activity">
    <reaction evidence="1">
        <text>ATP + protein L-histidine = ADP + protein N-phospho-L-histidine.</text>
        <dbReference type="EC" id="2.7.13.3"/>
    </reaction>
</comment>
<dbReference type="EC" id="2.7.13.3" evidence="3"/>
<dbReference type="PANTHER" id="PTHR45453:SF1">
    <property type="entry name" value="PHOSPHATE REGULON SENSOR PROTEIN PHOR"/>
    <property type="match status" value="1"/>
</dbReference>
<dbReference type="FunFam" id="1.10.287.130:FF:000001">
    <property type="entry name" value="Two-component sensor histidine kinase"/>
    <property type="match status" value="1"/>
</dbReference>
<dbReference type="NCBIfam" id="TIGR02966">
    <property type="entry name" value="phoR_proteo"/>
    <property type="match status" value="1"/>
</dbReference>
<dbReference type="InterPro" id="IPR000014">
    <property type="entry name" value="PAS"/>
</dbReference>
<dbReference type="CDD" id="cd00082">
    <property type="entry name" value="HisKA"/>
    <property type="match status" value="1"/>
</dbReference>
<dbReference type="SUPFAM" id="SSF55874">
    <property type="entry name" value="ATPase domain of HSP90 chaperone/DNA topoisomerase II/histidine kinase"/>
    <property type="match status" value="1"/>
</dbReference>
<dbReference type="Gene3D" id="3.30.565.10">
    <property type="entry name" value="Histidine kinase-like ATPase, C-terminal domain"/>
    <property type="match status" value="1"/>
</dbReference>
<dbReference type="Pfam" id="PF00512">
    <property type="entry name" value="HisKA"/>
    <property type="match status" value="1"/>
</dbReference>
<evidence type="ECO:0000256" key="9">
    <source>
        <dbReference type="ARBA" id="ARBA00022679"/>
    </source>
</evidence>
<evidence type="ECO:0000313" key="22">
    <source>
        <dbReference type="Proteomes" id="UP000037931"/>
    </source>
</evidence>
<dbReference type="SUPFAM" id="SSF47384">
    <property type="entry name" value="Homodimeric domain of signal transducing histidine kinase"/>
    <property type="match status" value="1"/>
</dbReference>
<keyword evidence="5" id="KW-0813">Transport</keyword>
<evidence type="ECO:0000256" key="6">
    <source>
        <dbReference type="ARBA" id="ARBA00022475"/>
    </source>
</evidence>
<dbReference type="PROSITE" id="PS50112">
    <property type="entry name" value="PAS"/>
    <property type="match status" value="1"/>
</dbReference>
<dbReference type="InterPro" id="IPR003661">
    <property type="entry name" value="HisK_dim/P_dom"/>
</dbReference>
<dbReference type="CDD" id="cd00130">
    <property type="entry name" value="PAS"/>
    <property type="match status" value="1"/>
</dbReference>
<dbReference type="AlphaFoldDB" id="A0A0N0E3B8"/>
<dbReference type="NCBIfam" id="NF008235">
    <property type="entry name" value="PRK11006.1"/>
    <property type="match status" value="1"/>
</dbReference>